<evidence type="ECO:0000259" key="7">
    <source>
        <dbReference type="PROSITE" id="PS50853"/>
    </source>
</evidence>
<keyword evidence="5" id="KW-0472">Membrane</keyword>
<dbReference type="CDD" id="cd00096">
    <property type="entry name" value="Ig"/>
    <property type="match status" value="1"/>
</dbReference>
<feature type="transmembrane region" description="Helical" evidence="5">
    <location>
        <begin position="584"/>
        <end position="607"/>
    </location>
</feature>
<feature type="domain" description="Ig-like" evidence="6">
    <location>
        <begin position="150"/>
        <end position="237"/>
    </location>
</feature>
<dbReference type="InterPro" id="IPR003599">
    <property type="entry name" value="Ig_sub"/>
</dbReference>
<evidence type="ECO:0000256" key="5">
    <source>
        <dbReference type="SAM" id="Phobius"/>
    </source>
</evidence>
<evidence type="ECO:0000256" key="4">
    <source>
        <dbReference type="SAM" id="MobiDB-lite"/>
    </source>
</evidence>
<dbReference type="SMART" id="SM00409">
    <property type="entry name" value="IG"/>
    <property type="match status" value="4"/>
</dbReference>
<accession>A0AAD9UGX3</accession>
<keyword evidence="3" id="KW-0393">Immunoglobulin domain</keyword>
<dbReference type="Gene3D" id="2.60.40.10">
    <property type="entry name" value="Immunoglobulins"/>
    <property type="match status" value="5"/>
</dbReference>
<sequence length="778" mass="86035">MAIFFFCFSVYIEQDGPTLVRLFFRRLSIEDAGNYSCEATLGTRMLREQTTLELIEPVQFDESPGFVQHEKGSSPLLSCEASGRPAPVISWRFNRRKIQEDSDKYTYEKTGLRIARIDLADNGTYDCRAEVMSQGTLKVKTITLDVLYAPVIVRGPNTTSAIKNDRVTLDCKANGNPRVSYEWYREQKISDMIKMKVRLPETGTTYVIPSVQEGDEGRYFCKVSNSLGIEEAFADLKVLIPPEVDPLPHKVALEGRTVIMVCRASGVPEPIITWRRIRATGSQHFPQNDPRLIIDHTQPGVSRVVIDDVRRTDAGLYACSARSVAGTDSKNGTLTVEYLPTVNVTDIEKIGWAGEKRRFTCVGHGLPLPTMNWYRDSQYISRNSVYDVSVVRTPDEAISTLEVTIEKDQPWVFGKYSCFAKNQHGHDTETVYLKQAHVPEAPREVSVVNETSTTVTLSASSPRVEDGLPITSWMVTCEKEGGNAADSKTHFFGDGSRMSVTGLDQGQTYTLYLAAGNAVGFGDVAKFRVRTQRETPAEQADVPRTDGDPRDIYSSIAGKHDLLGGKRRSGRDRTTMASGGVNNIAVIVGVAVSAASLLVVVVTVLLCRRQRRKRDDYALSVRCVLGGLGPTTVDDDLPNVVTSPGYKDRPLPDIIYQNPDRLKSPATRPRQPGHQGTDGGAVVCTADTPTSLQKQAWEQMLQKHDGVDEDDQEELRMRPSSSVTSLPPPPSFLLDDADCDDDDDNDDAASYQDILDGYHSEDNIDDDLPDDRDLATTS</sequence>
<reference evidence="8" key="1">
    <citation type="journal article" date="2023" name="Mol. Biol. Evol.">
        <title>Third-Generation Sequencing Reveals the Adaptive Role of the Epigenome in Three Deep-Sea Polychaetes.</title>
        <authorList>
            <person name="Perez M."/>
            <person name="Aroh O."/>
            <person name="Sun Y."/>
            <person name="Lan Y."/>
            <person name="Juniper S.K."/>
            <person name="Young C.R."/>
            <person name="Angers B."/>
            <person name="Qian P.Y."/>
        </authorList>
    </citation>
    <scope>NUCLEOTIDE SEQUENCE</scope>
    <source>
        <strain evidence="8">R07B-5</strain>
    </source>
</reference>
<dbReference type="GO" id="GO:0043025">
    <property type="term" value="C:neuronal cell body"/>
    <property type="evidence" value="ECO:0007669"/>
    <property type="project" value="TreeGrafter"/>
</dbReference>
<dbReference type="Pfam" id="PF00041">
    <property type="entry name" value="fn3"/>
    <property type="match status" value="1"/>
</dbReference>
<dbReference type="InterPro" id="IPR003598">
    <property type="entry name" value="Ig_sub2"/>
</dbReference>
<dbReference type="GO" id="GO:0007156">
    <property type="term" value="P:homophilic cell adhesion via plasma membrane adhesion molecules"/>
    <property type="evidence" value="ECO:0007669"/>
    <property type="project" value="TreeGrafter"/>
</dbReference>
<dbReference type="InterPro" id="IPR013098">
    <property type="entry name" value="Ig_I-set"/>
</dbReference>
<feature type="domain" description="Ig-like" evidence="6">
    <location>
        <begin position="340"/>
        <end position="434"/>
    </location>
</feature>
<feature type="compositionally biased region" description="Acidic residues" evidence="4">
    <location>
        <begin position="735"/>
        <end position="747"/>
    </location>
</feature>
<feature type="domain" description="Ig-like" evidence="6">
    <location>
        <begin position="242"/>
        <end position="335"/>
    </location>
</feature>
<dbReference type="Proteomes" id="UP001209878">
    <property type="component" value="Unassembled WGS sequence"/>
</dbReference>
<evidence type="ECO:0000256" key="3">
    <source>
        <dbReference type="ARBA" id="ARBA00023319"/>
    </source>
</evidence>
<dbReference type="PROSITE" id="PS50835">
    <property type="entry name" value="IG_LIKE"/>
    <property type="match status" value="4"/>
</dbReference>
<dbReference type="PANTHER" id="PTHR45080:SF29">
    <property type="entry name" value="NEURAL CELL ADHESION MOLECULE 1-LIKE ISOFORM X1"/>
    <property type="match status" value="1"/>
</dbReference>
<evidence type="ECO:0000313" key="9">
    <source>
        <dbReference type="Proteomes" id="UP001209878"/>
    </source>
</evidence>
<evidence type="ECO:0000256" key="1">
    <source>
        <dbReference type="ARBA" id="ARBA00022737"/>
    </source>
</evidence>
<keyword evidence="9" id="KW-1185">Reference proteome</keyword>
<dbReference type="InterPro" id="IPR003961">
    <property type="entry name" value="FN3_dom"/>
</dbReference>
<dbReference type="SMART" id="SM00408">
    <property type="entry name" value="IGc2"/>
    <property type="match status" value="4"/>
</dbReference>
<feature type="domain" description="Ig-like" evidence="6">
    <location>
        <begin position="57"/>
        <end position="143"/>
    </location>
</feature>
<dbReference type="InterPro" id="IPR013783">
    <property type="entry name" value="Ig-like_fold"/>
</dbReference>
<name>A0AAD9UGX3_RIDPI</name>
<keyword evidence="5" id="KW-1133">Transmembrane helix</keyword>
<dbReference type="Pfam" id="PF07679">
    <property type="entry name" value="I-set"/>
    <property type="match status" value="2"/>
</dbReference>
<evidence type="ECO:0000259" key="6">
    <source>
        <dbReference type="PROSITE" id="PS50835"/>
    </source>
</evidence>
<feature type="region of interest" description="Disordered" evidence="4">
    <location>
        <begin position="642"/>
        <end position="685"/>
    </location>
</feature>
<proteinExistence type="predicted"/>
<evidence type="ECO:0000256" key="2">
    <source>
        <dbReference type="ARBA" id="ARBA00023157"/>
    </source>
</evidence>
<protein>
    <submittedName>
        <fullName evidence="8">Uncharacterized protein</fullName>
    </submittedName>
</protein>
<dbReference type="GO" id="GO:0050808">
    <property type="term" value="P:synapse organization"/>
    <property type="evidence" value="ECO:0007669"/>
    <property type="project" value="TreeGrafter"/>
</dbReference>
<dbReference type="FunFam" id="2.60.40.10:FF:000107">
    <property type="entry name" value="Myosin, light chain kinase a"/>
    <property type="match status" value="1"/>
</dbReference>
<keyword evidence="5" id="KW-0812">Transmembrane</keyword>
<dbReference type="GO" id="GO:0005886">
    <property type="term" value="C:plasma membrane"/>
    <property type="evidence" value="ECO:0007669"/>
    <property type="project" value="TreeGrafter"/>
</dbReference>
<dbReference type="CDD" id="cd00063">
    <property type="entry name" value="FN3"/>
    <property type="match status" value="1"/>
</dbReference>
<dbReference type="PROSITE" id="PS50853">
    <property type="entry name" value="FN3"/>
    <property type="match status" value="1"/>
</dbReference>
<feature type="region of interest" description="Disordered" evidence="4">
    <location>
        <begin position="704"/>
        <end position="778"/>
    </location>
</feature>
<dbReference type="GO" id="GO:0008046">
    <property type="term" value="F:axon guidance receptor activity"/>
    <property type="evidence" value="ECO:0007669"/>
    <property type="project" value="TreeGrafter"/>
</dbReference>
<dbReference type="InterPro" id="IPR036116">
    <property type="entry name" value="FN3_sf"/>
</dbReference>
<dbReference type="SMART" id="SM00060">
    <property type="entry name" value="FN3"/>
    <property type="match status" value="1"/>
</dbReference>
<comment type="caution">
    <text evidence="8">The sequence shown here is derived from an EMBL/GenBank/DDBJ whole genome shotgun (WGS) entry which is preliminary data.</text>
</comment>
<dbReference type="InterPro" id="IPR007110">
    <property type="entry name" value="Ig-like_dom"/>
</dbReference>
<dbReference type="FunFam" id="2.60.40.10:FF:000032">
    <property type="entry name" value="palladin isoform X1"/>
    <property type="match status" value="1"/>
</dbReference>
<dbReference type="InterPro" id="IPR050958">
    <property type="entry name" value="Cell_Adh-Cytoskel_Orgn"/>
</dbReference>
<dbReference type="SUPFAM" id="SSF49265">
    <property type="entry name" value="Fibronectin type III"/>
    <property type="match status" value="1"/>
</dbReference>
<feature type="domain" description="Fibronectin type-III" evidence="7">
    <location>
        <begin position="441"/>
        <end position="538"/>
    </location>
</feature>
<keyword evidence="1" id="KW-0677">Repeat</keyword>
<dbReference type="InterPro" id="IPR036179">
    <property type="entry name" value="Ig-like_dom_sf"/>
</dbReference>
<dbReference type="GO" id="GO:0030424">
    <property type="term" value="C:axon"/>
    <property type="evidence" value="ECO:0007669"/>
    <property type="project" value="TreeGrafter"/>
</dbReference>
<dbReference type="Pfam" id="PF13927">
    <property type="entry name" value="Ig_3"/>
    <property type="match status" value="2"/>
</dbReference>
<gene>
    <name evidence="8" type="ORF">NP493_115g04005</name>
</gene>
<dbReference type="SUPFAM" id="SSF48726">
    <property type="entry name" value="Immunoglobulin"/>
    <property type="match status" value="4"/>
</dbReference>
<dbReference type="PANTHER" id="PTHR45080">
    <property type="entry name" value="CONTACTIN 5"/>
    <property type="match status" value="1"/>
</dbReference>
<keyword evidence="2" id="KW-1015">Disulfide bond</keyword>
<organism evidence="8 9">
    <name type="scientific">Ridgeia piscesae</name>
    <name type="common">Tubeworm</name>
    <dbReference type="NCBI Taxonomy" id="27915"/>
    <lineage>
        <taxon>Eukaryota</taxon>
        <taxon>Metazoa</taxon>
        <taxon>Spiralia</taxon>
        <taxon>Lophotrochozoa</taxon>
        <taxon>Annelida</taxon>
        <taxon>Polychaeta</taxon>
        <taxon>Sedentaria</taxon>
        <taxon>Canalipalpata</taxon>
        <taxon>Sabellida</taxon>
        <taxon>Siboglinidae</taxon>
        <taxon>Ridgeia</taxon>
    </lineage>
</organism>
<dbReference type="EMBL" id="JAODUO010000114">
    <property type="protein sequence ID" value="KAK2189083.1"/>
    <property type="molecule type" value="Genomic_DNA"/>
</dbReference>
<dbReference type="AlphaFoldDB" id="A0AAD9UGX3"/>
<evidence type="ECO:0000313" key="8">
    <source>
        <dbReference type="EMBL" id="KAK2189083.1"/>
    </source>
</evidence>